<dbReference type="Pfam" id="PF00622">
    <property type="entry name" value="SPRY"/>
    <property type="match status" value="1"/>
</dbReference>
<evidence type="ECO:0000313" key="2">
    <source>
        <dbReference type="EMBL" id="KAI1701982.1"/>
    </source>
</evidence>
<dbReference type="SUPFAM" id="SSF49899">
    <property type="entry name" value="Concanavalin A-like lectins/glucanases"/>
    <property type="match status" value="1"/>
</dbReference>
<accession>A0AAD4MPS5</accession>
<dbReference type="EMBL" id="JAKKPZ010000107">
    <property type="protein sequence ID" value="KAI1701982.1"/>
    <property type="molecule type" value="Genomic_DNA"/>
</dbReference>
<dbReference type="SMART" id="SM00449">
    <property type="entry name" value="SPRY"/>
    <property type="match status" value="1"/>
</dbReference>
<organism evidence="2 3">
    <name type="scientific">Ditylenchus destructor</name>
    <dbReference type="NCBI Taxonomy" id="166010"/>
    <lineage>
        <taxon>Eukaryota</taxon>
        <taxon>Metazoa</taxon>
        <taxon>Ecdysozoa</taxon>
        <taxon>Nematoda</taxon>
        <taxon>Chromadorea</taxon>
        <taxon>Rhabditida</taxon>
        <taxon>Tylenchina</taxon>
        <taxon>Tylenchomorpha</taxon>
        <taxon>Sphaerularioidea</taxon>
        <taxon>Anguinidae</taxon>
        <taxon>Anguininae</taxon>
        <taxon>Ditylenchus</taxon>
    </lineage>
</organism>
<dbReference type="InterPro" id="IPR050618">
    <property type="entry name" value="Ubq-SigPath_Reg"/>
</dbReference>
<dbReference type="PROSITE" id="PS50188">
    <property type="entry name" value="B302_SPRY"/>
    <property type="match status" value="1"/>
</dbReference>
<evidence type="ECO:0000259" key="1">
    <source>
        <dbReference type="PROSITE" id="PS50188"/>
    </source>
</evidence>
<dbReference type="InterPro" id="IPR043136">
    <property type="entry name" value="B30.2/SPRY_sf"/>
</dbReference>
<dbReference type="Proteomes" id="UP001201812">
    <property type="component" value="Unassembled WGS sequence"/>
</dbReference>
<dbReference type="InterPro" id="IPR013320">
    <property type="entry name" value="ConA-like_dom_sf"/>
</dbReference>
<sequence length="238" mass="26675">MHSDMQELDESVVQERLTKLYPFVDVKKNPLPRFWSTTDRFTSLHISTDLLRVRYRGKGATHKDAAAVRANRPIPKSCVVYYLTKIVNGGTNDYDNYMGIGLSEKTVNINRLPGWDPTSYGYHGDDGNFFSSSGKGVEYGPTFTTDDIVGCGVNFVTREIFFTKNGTHLGFAARNIQTSSDLYPTFGMQTIGLIIEANFGQKPFLYDIEKDIQAARTHTISSINSIELTPDDDDLDEC</sequence>
<gene>
    <name evidence="2" type="ORF">DdX_15766</name>
</gene>
<dbReference type="InterPro" id="IPR001870">
    <property type="entry name" value="B30.2/SPRY"/>
</dbReference>
<dbReference type="InterPro" id="IPR003877">
    <property type="entry name" value="SPRY_dom"/>
</dbReference>
<dbReference type="InterPro" id="IPR035782">
    <property type="entry name" value="SPRY_RanBP9/10"/>
</dbReference>
<reference evidence="2" key="1">
    <citation type="submission" date="2022-01" db="EMBL/GenBank/DDBJ databases">
        <title>Genome Sequence Resource for Two Populations of Ditylenchus destructor, the Migratory Endoparasitic Phytonematode.</title>
        <authorList>
            <person name="Zhang H."/>
            <person name="Lin R."/>
            <person name="Xie B."/>
        </authorList>
    </citation>
    <scope>NUCLEOTIDE SEQUENCE</scope>
    <source>
        <strain evidence="2">BazhouSP</strain>
    </source>
</reference>
<dbReference type="PANTHER" id="PTHR12864">
    <property type="entry name" value="RAN BINDING PROTEIN 9-RELATED"/>
    <property type="match status" value="1"/>
</dbReference>
<comment type="caution">
    <text evidence="2">The sequence shown here is derived from an EMBL/GenBank/DDBJ whole genome shotgun (WGS) entry which is preliminary data.</text>
</comment>
<keyword evidence="3" id="KW-1185">Reference proteome</keyword>
<feature type="domain" description="B30.2/SPRY" evidence="1">
    <location>
        <begin position="13"/>
        <end position="204"/>
    </location>
</feature>
<evidence type="ECO:0000313" key="3">
    <source>
        <dbReference type="Proteomes" id="UP001201812"/>
    </source>
</evidence>
<protein>
    <submittedName>
        <fullName evidence="2">SPRY domain-containing protein</fullName>
    </submittedName>
</protein>
<dbReference type="Gene3D" id="2.60.120.920">
    <property type="match status" value="1"/>
</dbReference>
<dbReference type="AlphaFoldDB" id="A0AAD4MPS5"/>
<dbReference type="CDD" id="cd12909">
    <property type="entry name" value="SPRY_RanBP9_10"/>
    <property type="match status" value="1"/>
</dbReference>
<proteinExistence type="predicted"/>
<name>A0AAD4MPS5_9BILA</name>